<dbReference type="Pfam" id="PF03704">
    <property type="entry name" value="BTAD"/>
    <property type="match status" value="1"/>
</dbReference>
<dbReference type="PATRIC" id="fig|651182.5.peg.3484"/>
<dbReference type="InterPro" id="IPR059106">
    <property type="entry name" value="WHD_MalT"/>
</dbReference>
<dbReference type="InterPro" id="IPR036388">
    <property type="entry name" value="WH-like_DNA-bd_sf"/>
</dbReference>
<gene>
    <name evidence="2" type="ordered locus">TOL2_C29410</name>
</gene>
<dbReference type="PANTHER" id="PTHR35807">
    <property type="entry name" value="TRANSCRIPTIONAL REGULATOR REDD-RELATED"/>
    <property type="match status" value="1"/>
</dbReference>
<keyword evidence="3" id="KW-1185">Reference proteome</keyword>
<dbReference type="STRING" id="651182.TOL2_C29410"/>
<dbReference type="Proteomes" id="UP000007347">
    <property type="component" value="Chromosome"/>
</dbReference>
<organism evidence="2 3">
    <name type="scientific">Desulfobacula toluolica (strain DSM 7467 / Tol2)</name>
    <dbReference type="NCBI Taxonomy" id="651182"/>
    <lineage>
        <taxon>Bacteria</taxon>
        <taxon>Pseudomonadati</taxon>
        <taxon>Thermodesulfobacteriota</taxon>
        <taxon>Desulfobacteria</taxon>
        <taxon>Desulfobacterales</taxon>
        <taxon>Desulfobacteraceae</taxon>
        <taxon>Desulfobacula</taxon>
    </lineage>
</organism>
<evidence type="ECO:0000259" key="1">
    <source>
        <dbReference type="SMART" id="SM01043"/>
    </source>
</evidence>
<proteinExistence type="predicted"/>
<dbReference type="PANTHER" id="PTHR35807:SF2">
    <property type="entry name" value="TRANSCRIPTIONAL ACTIVATOR DOMAIN"/>
    <property type="match status" value="1"/>
</dbReference>
<dbReference type="SMART" id="SM00028">
    <property type="entry name" value="TPR"/>
    <property type="match status" value="3"/>
</dbReference>
<sequence>MMTRYSPPYIPDAVKRHRLFLLLDENFHKQNFLITGQAAQGKSTLVASYLQQSPGSVLWFHLSSDDRDHTKLFDRLAGGIQQRFGFNKGETGMCISNSILGTEKGVLRHVEGLSIMFQELCSPLIMVLDDFESIDETSSGFQLIKVILNSRFEKLKFFLLSRSMPPFNIPRLKMDHHIFVLDNEDLAFNLVETRLFFSGKPRADAIDIEKIQEITDGWAGGLTLVSESIKQFKQLKHLPDQLSSEVFNFFSQEIYDSLSEPIQEFLMKTSILDIIDLEVVTHVFGSCNALEILTELEKRNLFIQRIESAGSMPEFKYHTLFRDFLLQDLLRKKGSQACKMLNKKAGQFFWERKDHEQAMSYFIEAQAFSDIVRIIKIKGTDYVINGKMSSLENWICHIPDKMVQHDPWLIFFKTMTRRIKGGKKNIRDFQSAFVLFEQLHDMRGMMLSVGYLIEAAVFVRQPSDMILTWIKKGEKYLRQVCQKNRYSWARTLLWQQIGLGYIAGDGNIPKGVSACRNAILLGRQINHPDLILNASITMTFGYVQAGDFVNARQMLLKTKKMTNKGRHPEYRALKSIVDINFALKNGRFEHARQLLARSEADIEKFGLIFLYPGFVEAKALHLVYTKRFDDARQMTEHLNDFSILEGNDFYKGIAHRIKALSLLQEEKFVLAEKEIQSALRELDPVKKGDIHHFLAQQLAGIILFGKGDFKAAGKVLIPAMEYFEQILSDLSCCETCFVMGLISWHSNEPMAAFKYLSCGLKKAFLNGYLFFPLISEQLLIKALLLMIAYDKIKSFESYVLSLILNCDPVRIFEGIDKVLALGDQGHNSGVIESFKPLNLKPLYKRLLPGIRIETLGKFNVLSNNKVLDNKVFEGTRPILLLKSIVLHGSRDIPKEILIDDLWPQASPKAGNKNFKINLHRLRKAIEPNTRKEFGYSYIIQKAGLVSLDPELVTLDVDEFMALGAEAVESEKNNQYKTALELYEKAVKIYNGDYLAEEPYLEWISLKRKFFKSKYNEFLQKKAMLHEEMDQIEKAVETWMLLLEQEPYYEPAYQNLMILYADSGQKNKALDLFQECRSLLKKDLETEPDEQTVGIYFKIKSL</sequence>
<dbReference type="InterPro" id="IPR019734">
    <property type="entry name" value="TPR_rpt"/>
</dbReference>
<protein>
    <submittedName>
        <fullName evidence="2">Transcriptional regulator, LuxR family</fullName>
    </submittedName>
</protein>
<dbReference type="Gene3D" id="1.25.40.10">
    <property type="entry name" value="Tetratricopeptide repeat domain"/>
    <property type="match status" value="1"/>
</dbReference>
<evidence type="ECO:0000313" key="2">
    <source>
        <dbReference type="EMBL" id="CCK81100.1"/>
    </source>
</evidence>
<dbReference type="SMART" id="SM01043">
    <property type="entry name" value="BTAD"/>
    <property type="match status" value="1"/>
</dbReference>
<dbReference type="AlphaFoldDB" id="K0NJT0"/>
<dbReference type="KEGG" id="dto:TOL2_C29410"/>
<dbReference type="HOGENOM" id="CLU_006325_0_0_7"/>
<dbReference type="InterPro" id="IPR027417">
    <property type="entry name" value="P-loop_NTPase"/>
</dbReference>
<dbReference type="SUPFAM" id="SSF48452">
    <property type="entry name" value="TPR-like"/>
    <property type="match status" value="1"/>
</dbReference>
<dbReference type="Gene3D" id="1.10.10.10">
    <property type="entry name" value="Winged helix-like DNA-binding domain superfamily/Winged helix DNA-binding domain"/>
    <property type="match status" value="1"/>
</dbReference>
<dbReference type="InterPro" id="IPR051677">
    <property type="entry name" value="AfsR-DnrI-RedD_regulator"/>
</dbReference>
<dbReference type="InterPro" id="IPR011990">
    <property type="entry name" value="TPR-like_helical_dom_sf"/>
</dbReference>
<dbReference type="EMBL" id="FO203503">
    <property type="protein sequence ID" value="CCK81100.1"/>
    <property type="molecule type" value="Genomic_DNA"/>
</dbReference>
<reference evidence="2 3" key="1">
    <citation type="journal article" date="2013" name="Environ. Microbiol.">
        <title>Complete genome, catabolic sub-proteomes and key-metabolites of Desulfobacula toluolica Tol2, a marine, aromatic compound-degrading, sulfate-reducing bacterium.</title>
        <authorList>
            <person name="Wohlbrand L."/>
            <person name="Jacob J.H."/>
            <person name="Kube M."/>
            <person name="Mussmann M."/>
            <person name="Jarling R."/>
            <person name="Beck A."/>
            <person name="Amann R."/>
            <person name="Wilkes H."/>
            <person name="Reinhardt R."/>
            <person name="Rabus R."/>
        </authorList>
    </citation>
    <scope>NUCLEOTIDE SEQUENCE [LARGE SCALE GENOMIC DNA]</scope>
    <source>
        <strain evidence="3">DSM 7467 / Tol2</strain>
    </source>
</reference>
<evidence type="ECO:0000313" key="3">
    <source>
        <dbReference type="Proteomes" id="UP000007347"/>
    </source>
</evidence>
<feature type="domain" description="Bacterial transcriptional activator" evidence="1">
    <location>
        <begin position="954"/>
        <end position="1099"/>
    </location>
</feature>
<dbReference type="SUPFAM" id="SSF52540">
    <property type="entry name" value="P-loop containing nucleoside triphosphate hydrolases"/>
    <property type="match status" value="1"/>
</dbReference>
<dbReference type="InterPro" id="IPR005158">
    <property type="entry name" value="BTAD"/>
</dbReference>
<accession>K0NJT0</accession>
<dbReference type="Pfam" id="PF25873">
    <property type="entry name" value="WHD_MalT"/>
    <property type="match status" value="1"/>
</dbReference>
<name>K0NJT0_DESTT</name>